<keyword evidence="3" id="KW-1185">Reference proteome</keyword>
<sequence length="112" mass="12443">MAVRRKNMAAADQAVGEAVTSRQRFREATTPLKFRQAKMATSSLSRRALAVCHRPPTQQTSPLEQVNAVASGSWLQRLKTPQGERTNSSGSRPRNPASNHDNCCKVYMYHTT</sequence>
<dbReference type="AlphaFoldDB" id="A0A9D4SMB7"/>
<protein>
    <submittedName>
        <fullName evidence="2">Uncharacterized protein</fullName>
    </submittedName>
</protein>
<comment type="caution">
    <text evidence="2">The sequence shown here is derived from an EMBL/GenBank/DDBJ whole genome shotgun (WGS) entry which is preliminary data.</text>
</comment>
<proteinExistence type="predicted"/>
<evidence type="ECO:0000313" key="2">
    <source>
        <dbReference type="EMBL" id="KAH7932074.1"/>
    </source>
</evidence>
<name>A0A9D4SMB7_RHISA</name>
<organism evidence="2 3">
    <name type="scientific">Rhipicephalus sanguineus</name>
    <name type="common">Brown dog tick</name>
    <name type="synonym">Ixodes sanguineus</name>
    <dbReference type="NCBI Taxonomy" id="34632"/>
    <lineage>
        <taxon>Eukaryota</taxon>
        <taxon>Metazoa</taxon>
        <taxon>Ecdysozoa</taxon>
        <taxon>Arthropoda</taxon>
        <taxon>Chelicerata</taxon>
        <taxon>Arachnida</taxon>
        <taxon>Acari</taxon>
        <taxon>Parasitiformes</taxon>
        <taxon>Ixodida</taxon>
        <taxon>Ixodoidea</taxon>
        <taxon>Ixodidae</taxon>
        <taxon>Rhipicephalinae</taxon>
        <taxon>Rhipicephalus</taxon>
        <taxon>Rhipicephalus</taxon>
    </lineage>
</organism>
<gene>
    <name evidence="2" type="ORF">HPB52_024900</name>
</gene>
<evidence type="ECO:0000256" key="1">
    <source>
        <dbReference type="SAM" id="MobiDB-lite"/>
    </source>
</evidence>
<accession>A0A9D4SMB7</accession>
<feature type="compositionally biased region" description="Polar residues" evidence="1">
    <location>
        <begin position="83"/>
        <end position="101"/>
    </location>
</feature>
<reference evidence="2" key="1">
    <citation type="journal article" date="2020" name="Cell">
        <title>Large-Scale Comparative Analyses of Tick Genomes Elucidate Their Genetic Diversity and Vector Capacities.</title>
        <authorList>
            <consortium name="Tick Genome and Microbiome Consortium (TIGMIC)"/>
            <person name="Jia N."/>
            <person name="Wang J."/>
            <person name="Shi W."/>
            <person name="Du L."/>
            <person name="Sun Y."/>
            <person name="Zhan W."/>
            <person name="Jiang J.F."/>
            <person name="Wang Q."/>
            <person name="Zhang B."/>
            <person name="Ji P."/>
            <person name="Bell-Sakyi L."/>
            <person name="Cui X.M."/>
            <person name="Yuan T.T."/>
            <person name="Jiang B.G."/>
            <person name="Yang W.F."/>
            <person name="Lam T.T."/>
            <person name="Chang Q.C."/>
            <person name="Ding S.J."/>
            <person name="Wang X.J."/>
            <person name="Zhu J.G."/>
            <person name="Ruan X.D."/>
            <person name="Zhao L."/>
            <person name="Wei J.T."/>
            <person name="Ye R.Z."/>
            <person name="Que T.C."/>
            <person name="Du C.H."/>
            <person name="Zhou Y.H."/>
            <person name="Cheng J.X."/>
            <person name="Dai P.F."/>
            <person name="Guo W.B."/>
            <person name="Han X.H."/>
            <person name="Huang E.J."/>
            <person name="Li L.F."/>
            <person name="Wei W."/>
            <person name="Gao Y.C."/>
            <person name="Liu J.Z."/>
            <person name="Shao H.Z."/>
            <person name="Wang X."/>
            <person name="Wang C.C."/>
            <person name="Yang T.C."/>
            <person name="Huo Q.B."/>
            <person name="Li W."/>
            <person name="Chen H.Y."/>
            <person name="Chen S.E."/>
            <person name="Zhou L.G."/>
            <person name="Ni X.B."/>
            <person name="Tian J.H."/>
            <person name="Sheng Y."/>
            <person name="Liu T."/>
            <person name="Pan Y.S."/>
            <person name="Xia L.Y."/>
            <person name="Li J."/>
            <person name="Zhao F."/>
            <person name="Cao W.C."/>
        </authorList>
    </citation>
    <scope>NUCLEOTIDE SEQUENCE</scope>
    <source>
        <strain evidence="2">Rsan-2018</strain>
    </source>
</reference>
<reference evidence="2" key="2">
    <citation type="submission" date="2021-09" db="EMBL/GenBank/DDBJ databases">
        <authorList>
            <person name="Jia N."/>
            <person name="Wang J."/>
            <person name="Shi W."/>
            <person name="Du L."/>
            <person name="Sun Y."/>
            <person name="Zhan W."/>
            <person name="Jiang J."/>
            <person name="Wang Q."/>
            <person name="Zhang B."/>
            <person name="Ji P."/>
            <person name="Sakyi L.B."/>
            <person name="Cui X."/>
            <person name="Yuan T."/>
            <person name="Jiang B."/>
            <person name="Yang W."/>
            <person name="Lam T.T.-Y."/>
            <person name="Chang Q."/>
            <person name="Ding S."/>
            <person name="Wang X."/>
            <person name="Zhu J."/>
            <person name="Ruan X."/>
            <person name="Zhao L."/>
            <person name="Wei J."/>
            <person name="Que T."/>
            <person name="Du C."/>
            <person name="Cheng J."/>
            <person name="Dai P."/>
            <person name="Han X."/>
            <person name="Huang E."/>
            <person name="Gao Y."/>
            <person name="Liu J."/>
            <person name="Shao H."/>
            <person name="Ye R."/>
            <person name="Li L."/>
            <person name="Wei W."/>
            <person name="Wang X."/>
            <person name="Wang C."/>
            <person name="Huo Q."/>
            <person name="Li W."/>
            <person name="Guo W."/>
            <person name="Chen H."/>
            <person name="Chen S."/>
            <person name="Zhou L."/>
            <person name="Zhou L."/>
            <person name="Ni X."/>
            <person name="Tian J."/>
            <person name="Zhou Y."/>
            <person name="Sheng Y."/>
            <person name="Liu T."/>
            <person name="Pan Y."/>
            <person name="Xia L."/>
            <person name="Li J."/>
            <person name="Zhao F."/>
            <person name="Cao W."/>
        </authorList>
    </citation>
    <scope>NUCLEOTIDE SEQUENCE</scope>
    <source>
        <strain evidence="2">Rsan-2018</strain>
        <tissue evidence="2">Larvae</tissue>
    </source>
</reference>
<feature type="region of interest" description="Disordered" evidence="1">
    <location>
        <begin position="76"/>
        <end position="104"/>
    </location>
</feature>
<dbReference type="Proteomes" id="UP000821837">
    <property type="component" value="Unassembled WGS sequence"/>
</dbReference>
<dbReference type="EMBL" id="JABSTV010001731">
    <property type="protein sequence ID" value="KAH7932074.1"/>
    <property type="molecule type" value="Genomic_DNA"/>
</dbReference>
<evidence type="ECO:0000313" key="3">
    <source>
        <dbReference type="Proteomes" id="UP000821837"/>
    </source>
</evidence>
<feature type="region of interest" description="Disordered" evidence="1">
    <location>
        <begin position="1"/>
        <end position="26"/>
    </location>
</feature>